<comment type="caution">
    <text evidence="1">The sequence shown here is derived from an EMBL/GenBank/DDBJ whole genome shotgun (WGS) entry which is preliminary data.</text>
</comment>
<sequence>MTVAEDKCFNGMAATLEDNAASKLANSSVTLLLLDRIDIVRHAKQNHPFRVQKAAIDSGNEQHALEVAMHDKIQASIWHPELTSYRGSGAPTTKWTITSYTKAAVDQGMTDLVQVLNQFNRRKVSRAVWYEIHNLSCDGIDILTTMPRVLLRIGKSFTDAGRWKQVRDVYLARYGGSDKAGHLLACLPDDVFHRVVAFVLPPSFQHPSTFEMRCCDCDNLCV</sequence>
<name>A0A9W6TB66_9STRA</name>
<dbReference type="EMBL" id="BSXW01000053">
    <property type="protein sequence ID" value="GMF10757.1"/>
    <property type="molecule type" value="Genomic_DNA"/>
</dbReference>
<accession>A0A9W6TB66</accession>
<gene>
    <name evidence="1" type="ORF">Plil01_000153100</name>
</gene>
<organism evidence="1 2">
    <name type="scientific">Phytophthora lilii</name>
    <dbReference type="NCBI Taxonomy" id="2077276"/>
    <lineage>
        <taxon>Eukaryota</taxon>
        <taxon>Sar</taxon>
        <taxon>Stramenopiles</taxon>
        <taxon>Oomycota</taxon>
        <taxon>Peronosporomycetes</taxon>
        <taxon>Peronosporales</taxon>
        <taxon>Peronosporaceae</taxon>
        <taxon>Phytophthora</taxon>
    </lineage>
</organism>
<keyword evidence="2" id="KW-1185">Reference proteome</keyword>
<evidence type="ECO:0000313" key="2">
    <source>
        <dbReference type="Proteomes" id="UP001165083"/>
    </source>
</evidence>
<protein>
    <submittedName>
        <fullName evidence="1">Unnamed protein product</fullName>
    </submittedName>
</protein>
<reference evidence="1" key="1">
    <citation type="submission" date="2023-04" db="EMBL/GenBank/DDBJ databases">
        <title>Phytophthora lilii NBRC 32176.</title>
        <authorList>
            <person name="Ichikawa N."/>
            <person name="Sato H."/>
            <person name="Tonouchi N."/>
        </authorList>
    </citation>
    <scope>NUCLEOTIDE SEQUENCE</scope>
    <source>
        <strain evidence="1">NBRC 32176</strain>
    </source>
</reference>
<dbReference type="OrthoDB" id="141492at2759"/>
<dbReference type="Proteomes" id="UP001165083">
    <property type="component" value="Unassembled WGS sequence"/>
</dbReference>
<evidence type="ECO:0000313" key="1">
    <source>
        <dbReference type="EMBL" id="GMF10757.1"/>
    </source>
</evidence>
<dbReference type="AlphaFoldDB" id="A0A9W6TB66"/>
<proteinExistence type="predicted"/>